<dbReference type="KEGG" id="pco:PHACADRAFT_251941"/>
<dbReference type="InterPro" id="IPR008271">
    <property type="entry name" value="Ser/Thr_kinase_AS"/>
</dbReference>
<evidence type="ECO:0000313" key="9">
    <source>
        <dbReference type="EMBL" id="EKM57995.1"/>
    </source>
</evidence>
<evidence type="ECO:0000256" key="7">
    <source>
        <dbReference type="SAM" id="MobiDB-lite"/>
    </source>
</evidence>
<evidence type="ECO:0000313" key="10">
    <source>
        <dbReference type="Proteomes" id="UP000008370"/>
    </source>
</evidence>
<feature type="region of interest" description="Disordered" evidence="7">
    <location>
        <begin position="316"/>
        <end position="339"/>
    </location>
</feature>
<keyword evidence="10" id="KW-1185">Reference proteome</keyword>
<feature type="compositionally biased region" description="Low complexity" evidence="7">
    <location>
        <begin position="415"/>
        <end position="429"/>
    </location>
</feature>
<dbReference type="STRING" id="650164.K5WFC4"/>
<feature type="compositionally biased region" description="Low complexity" evidence="7">
    <location>
        <begin position="327"/>
        <end position="339"/>
    </location>
</feature>
<keyword evidence="1" id="KW-0723">Serine/threonine-protein kinase</keyword>
<dbReference type="GO" id="GO:0004674">
    <property type="term" value="F:protein serine/threonine kinase activity"/>
    <property type="evidence" value="ECO:0007669"/>
    <property type="project" value="UniProtKB-KW"/>
</dbReference>
<dbReference type="PROSITE" id="PS00108">
    <property type="entry name" value="PROTEIN_KINASE_ST"/>
    <property type="match status" value="1"/>
</dbReference>
<dbReference type="PROSITE" id="PS50011">
    <property type="entry name" value="PROTEIN_KINASE_DOM"/>
    <property type="match status" value="1"/>
</dbReference>
<dbReference type="SUPFAM" id="SSF56112">
    <property type="entry name" value="Protein kinase-like (PK-like)"/>
    <property type="match status" value="1"/>
</dbReference>
<accession>K5WFC4</accession>
<dbReference type="PROSITE" id="PS00107">
    <property type="entry name" value="PROTEIN_KINASE_ATP"/>
    <property type="match status" value="1"/>
</dbReference>
<dbReference type="Proteomes" id="UP000008370">
    <property type="component" value="Unassembled WGS sequence"/>
</dbReference>
<dbReference type="GO" id="GO:0005524">
    <property type="term" value="F:ATP binding"/>
    <property type="evidence" value="ECO:0007669"/>
    <property type="project" value="UniProtKB-UniRule"/>
</dbReference>
<dbReference type="OrthoDB" id="541276at2759"/>
<dbReference type="InterPro" id="IPR017441">
    <property type="entry name" value="Protein_kinase_ATP_BS"/>
</dbReference>
<protein>
    <recommendedName>
        <fullName evidence="8">Protein kinase domain-containing protein</fullName>
    </recommendedName>
</protein>
<sequence length="791" mass="86863">MVTTAQSSSSPQPPQVGTLIDNGVLELVEVLGYGGYGIVYRAVDTYSSNPTSYAVKCLPHSTKRNAARQRQLHIREITLHQLASAHPGVVTLHRVIEDSHFTWIVMDYCPDGDLFTQILHNRRYLGNNELIKNVFLQLLDAVEYCHSLNIYHRDLKPENILCFDDGLRLAITDFGLATTERMSTEFRTGSVYHMSPECQGGEYAPTRSYSPLFNDIWSLGIILLNLITGRNPWKSASADDCTFQAYLKDPVRFLPTVLPISDEVNALLVRTLEVDWRHRITLREMRQAVKGIRNFYSEDVLFEDSMARCPWEAGVNCEEEDDSASTEPEPVQEAIPEPQPEIAQEEFPITPATDNAEWGVDGDSEMVFATQPSAHYSWDDYASFEKASAARDSGRSMSPSPSLSPRRRFADSRTPSGPSLYSLVSSSPSIPSPPLTPGPEEESFADAQRRPVHLTLDINGLHPDYYAANMDMLSAHSSIMQTARDSAHFDLDNPYAAFYYAESEKMITSPTDVAMTPTEYEFDDDDMDALSAYDYPTADTYNPLGVADQTNARPESPCLGLDLFPASPAAVDATFDDASALNWSTVPSNPSSPAQTPAYSFLTFTTTTSPAPSEVPSFSFGESTPNASNSDKLGTTLGSSFLVHPAAQSTPASSQARSRSRSRSRSHKSRLLNPVRLAFTRRSRSPSPSACLGPADRQVEHGGSASAQQQQFVTHWTLSKSVSPDHPPSLACFASPAPSPPQSSPAGAGASTGVQEKDALGMRRRNTKRRLRSAKDWFSPGRLFAAVMPSP</sequence>
<dbReference type="RefSeq" id="XP_007393326.1">
    <property type="nucleotide sequence ID" value="XM_007393264.1"/>
</dbReference>
<feature type="compositionally biased region" description="Polar residues" evidence="7">
    <location>
        <begin position="705"/>
        <end position="722"/>
    </location>
</feature>
<evidence type="ECO:0000259" key="8">
    <source>
        <dbReference type="PROSITE" id="PS50011"/>
    </source>
</evidence>
<feature type="region of interest" description="Disordered" evidence="7">
    <location>
        <begin position="612"/>
        <end position="774"/>
    </location>
</feature>
<feature type="compositionally biased region" description="Basic residues" evidence="7">
    <location>
        <begin position="762"/>
        <end position="772"/>
    </location>
</feature>
<feature type="domain" description="Protein kinase" evidence="8">
    <location>
        <begin position="25"/>
        <end position="296"/>
    </location>
</feature>
<evidence type="ECO:0000256" key="3">
    <source>
        <dbReference type="ARBA" id="ARBA00022741"/>
    </source>
</evidence>
<dbReference type="HOGENOM" id="CLU_000288_172_0_1"/>
<dbReference type="SMART" id="SM00220">
    <property type="entry name" value="S_TKc"/>
    <property type="match status" value="1"/>
</dbReference>
<proteinExistence type="predicted"/>
<dbReference type="InParanoid" id="K5WFC4"/>
<dbReference type="AlphaFoldDB" id="K5WFC4"/>
<evidence type="ECO:0000256" key="6">
    <source>
        <dbReference type="PROSITE-ProRule" id="PRU10141"/>
    </source>
</evidence>
<dbReference type="GeneID" id="18915365"/>
<feature type="compositionally biased region" description="Low complexity" evidence="7">
    <location>
        <begin position="395"/>
        <end position="404"/>
    </location>
</feature>
<feature type="compositionally biased region" description="Polar residues" evidence="7">
    <location>
        <begin position="620"/>
        <end position="639"/>
    </location>
</feature>
<dbReference type="Gene3D" id="1.10.510.10">
    <property type="entry name" value="Transferase(Phosphotransferase) domain 1"/>
    <property type="match status" value="1"/>
</dbReference>
<organism evidence="9 10">
    <name type="scientific">Phanerochaete carnosa (strain HHB-10118-sp)</name>
    <name type="common">White-rot fungus</name>
    <name type="synonym">Peniophora carnosa</name>
    <dbReference type="NCBI Taxonomy" id="650164"/>
    <lineage>
        <taxon>Eukaryota</taxon>
        <taxon>Fungi</taxon>
        <taxon>Dikarya</taxon>
        <taxon>Basidiomycota</taxon>
        <taxon>Agaricomycotina</taxon>
        <taxon>Agaricomycetes</taxon>
        <taxon>Polyporales</taxon>
        <taxon>Phanerochaetaceae</taxon>
        <taxon>Phanerochaete</taxon>
    </lineage>
</organism>
<feature type="region of interest" description="Disordered" evidence="7">
    <location>
        <begin position="388"/>
        <end position="445"/>
    </location>
</feature>
<evidence type="ECO:0000256" key="2">
    <source>
        <dbReference type="ARBA" id="ARBA00022679"/>
    </source>
</evidence>
<name>K5WFC4_PHACS</name>
<feature type="compositionally biased region" description="Basic residues" evidence="7">
    <location>
        <begin position="658"/>
        <end position="670"/>
    </location>
</feature>
<evidence type="ECO:0000256" key="1">
    <source>
        <dbReference type="ARBA" id="ARBA00022527"/>
    </source>
</evidence>
<evidence type="ECO:0000256" key="4">
    <source>
        <dbReference type="ARBA" id="ARBA00022777"/>
    </source>
</evidence>
<evidence type="ECO:0000256" key="5">
    <source>
        <dbReference type="ARBA" id="ARBA00022840"/>
    </source>
</evidence>
<dbReference type="PANTHER" id="PTHR24349">
    <property type="entry name" value="SERINE/THREONINE-PROTEIN KINASE"/>
    <property type="match status" value="1"/>
</dbReference>
<reference evidence="9 10" key="1">
    <citation type="journal article" date="2012" name="BMC Genomics">
        <title>Comparative genomics of the white-rot fungi, Phanerochaete carnosa and P. chrysosporium, to elucidate the genetic basis of the distinct wood types they colonize.</title>
        <authorList>
            <person name="Suzuki H."/>
            <person name="MacDonald J."/>
            <person name="Syed K."/>
            <person name="Salamov A."/>
            <person name="Hori C."/>
            <person name="Aerts A."/>
            <person name="Henrissat B."/>
            <person name="Wiebenga A."/>
            <person name="vanKuyk P.A."/>
            <person name="Barry K."/>
            <person name="Lindquist E."/>
            <person name="LaButti K."/>
            <person name="Lapidus A."/>
            <person name="Lucas S."/>
            <person name="Coutinho P."/>
            <person name="Gong Y."/>
            <person name="Samejima M."/>
            <person name="Mahadevan R."/>
            <person name="Abou-Zaid M."/>
            <person name="de Vries R.P."/>
            <person name="Igarashi K."/>
            <person name="Yadav J.S."/>
            <person name="Grigoriev I.V."/>
            <person name="Master E.R."/>
        </authorList>
    </citation>
    <scope>NUCLEOTIDE SEQUENCE [LARGE SCALE GENOMIC DNA]</scope>
    <source>
        <strain evidence="9 10">HHB-10118-sp</strain>
    </source>
</reference>
<gene>
    <name evidence="9" type="ORF">PHACADRAFT_251941</name>
</gene>
<feature type="compositionally biased region" description="Low complexity" evidence="7">
    <location>
        <begin position="644"/>
        <end position="657"/>
    </location>
</feature>
<dbReference type="InterPro" id="IPR011009">
    <property type="entry name" value="Kinase-like_dom_sf"/>
</dbReference>
<dbReference type="EMBL" id="JH930470">
    <property type="protein sequence ID" value="EKM57995.1"/>
    <property type="molecule type" value="Genomic_DNA"/>
</dbReference>
<keyword evidence="3 6" id="KW-0547">Nucleotide-binding</keyword>
<keyword evidence="5 6" id="KW-0067">ATP-binding</keyword>
<keyword evidence="4" id="KW-0418">Kinase</keyword>
<dbReference type="InterPro" id="IPR050205">
    <property type="entry name" value="CDPK_Ser/Thr_kinases"/>
</dbReference>
<keyword evidence="2" id="KW-0808">Transferase</keyword>
<feature type="binding site" evidence="6">
    <location>
        <position position="56"/>
    </location>
    <ligand>
        <name>ATP</name>
        <dbReference type="ChEBI" id="CHEBI:30616"/>
    </ligand>
</feature>
<dbReference type="InterPro" id="IPR000719">
    <property type="entry name" value="Prot_kinase_dom"/>
</dbReference>
<dbReference type="Pfam" id="PF00069">
    <property type="entry name" value="Pkinase"/>
    <property type="match status" value="1"/>
</dbReference>